<keyword evidence="4" id="KW-1185">Reference proteome</keyword>
<dbReference type="EMBL" id="JAAGBB010000044">
    <property type="protein sequence ID" value="MBR0667931.1"/>
    <property type="molecule type" value="Genomic_DNA"/>
</dbReference>
<dbReference type="Pfam" id="PF03401">
    <property type="entry name" value="TctC"/>
    <property type="match status" value="1"/>
</dbReference>
<comment type="caution">
    <text evidence="3">The sequence shown here is derived from an EMBL/GenBank/DDBJ whole genome shotgun (WGS) entry which is preliminary data.</text>
</comment>
<sequence length="322" mass="34337">MIIARRALLGALPLLAAPAILSAQPAWPSRPVRLVVPFQGGGATDVTARVLAERLSQTLGQPMIVDNRAGAGGNIGAELVAKSDDGHTLLMTTIGTASINQFLYSRMPYRPEELQAVAMVNLVANGILVNASVPANSLQELVALAKRDPGGLSYGTPGNGTSGHLCAELLKVRAGIDLLHIPFRGTGGVIPELLAGRLQVAIDNLPAYLPYVREGKVKLLAVTSRDRWFSVPEAPTATEAGVQDFEAVAWFGVQAPSRMPRPQVERLSALILEACAEPAVQTRLRDVGSEPRPLGPEAFQRFIEAENAKWREVVRVSGARLD</sequence>
<evidence type="ECO:0000313" key="4">
    <source>
        <dbReference type="Proteomes" id="UP001196870"/>
    </source>
</evidence>
<protein>
    <submittedName>
        <fullName evidence="3">Tripartite tricarboxylate transporter substrate binding protein</fullName>
    </submittedName>
</protein>
<dbReference type="InterPro" id="IPR005064">
    <property type="entry name" value="BUG"/>
</dbReference>
<dbReference type="InterPro" id="IPR042100">
    <property type="entry name" value="Bug_dom1"/>
</dbReference>
<dbReference type="PANTHER" id="PTHR42928:SF5">
    <property type="entry name" value="BLR1237 PROTEIN"/>
    <property type="match status" value="1"/>
</dbReference>
<comment type="similarity">
    <text evidence="1">Belongs to the UPF0065 (bug) family.</text>
</comment>
<evidence type="ECO:0000256" key="2">
    <source>
        <dbReference type="SAM" id="SignalP"/>
    </source>
</evidence>
<reference evidence="4" key="1">
    <citation type="journal article" date="2021" name="Syst. Appl. Microbiol.">
        <title>Roseomonas hellenica sp. nov., isolated from roots of wild-growing Alkanna tinctoria.</title>
        <authorList>
            <person name="Rat A."/>
            <person name="Naranjo H.D."/>
            <person name="Lebbe L."/>
            <person name="Cnockaert M."/>
            <person name="Krigas N."/>
            <person name="Grigoriadou K."/>
            <person name="Maloupa E."/>
            <person name="Willems A."/>
        </authorList>
    </citation>
    <scope>NUCLEOTIDE SEQUENCE [LARGE SCALE GENOMIC DNA]</scope>
    <source>
        <strain evidence="4">LMG 31523</strain>
    </source>
</reference>
<dbReference type="RefSeq" id="WP_211855707.1">
    <property type="nucleotide sequence ID" value="NZ_JAAGBB010000044.1"/>
</dbReference>
<feature type="signal peptide" evidence="2">
    <location>
        <begin position="1"/>
        <end position="23"/>
    </location>
</feature>
<dbReference type="PIRSF" id="PIRSF017082">
    <property type="entry name" value="YflP"/>
    <property type="match status" value="1"/>
</dbReference>
<evidence type="ECO:0000313" key="3">
    <source>
        <dbReference type="EMBL" id="MBR0667931.1"/>
    </source>
</evidence>
<accession>A0ABS5F5Z4</accession>
<feature type="chain" id="PRO_5047212344" evidence="2">
    <location>
        <begin position="24"/>
        <end position="322"/>
    </location>
</feature>
<name>A0ABS5F5Z4_9PROT</name>
<organism evidence="3 4">
    <name type="scientific">Plastoroseomonas hellenica</name>
    <dbReference type="NCBI Taxonomy" id="2687306"/>
    <lineage>
        <taxon>Bacteria</taxon>
        <taxon>Pseudomonadati</taxon>
        <taxon>Pseudomonadota</taxon>
        <taxon>Alphaproteobacteria</taxon>
        <taxon>Acetobacterales</taxon>
        <taxon>Acetobacteraceae</taxon>
        <taxon>Plastoroseomonas</taxon>
    </lineage>
</organism>
<gene>
    <name evidence="3" type="ORF">GXW71_26485</name>
</gene>
<dbReference type="CDD" id="cd07012">
    <property type="entry name" value="PBP2_Bug_TTT"/>
    <property type="match status" value="1"/>
</dbReference>
<dbReference type="SUPFAM" id="SSF53850">
    <property type="entry name" value="Periplasmic binding protein-like II"/>
    <property type="match status" value="1"/>
</dbReference>
<proteinExistence type="inferred from homology"/>
<dbReference type="Proteomes" id="UP001196870">
    <property type="component" value="Unassembled WGS sequence"/>
</dbReference>
<dbReference type="PANTHER" id="PTHR42928">
    <property type="entry name" value="TRICARBOXYLATE-BINDING PROTEIN"/>
    <property type="match status" value="1"/>
</dbReference>
<dbReference type="Gene3D" id="3.40.190.10">
    <property type="entry name" value="Periplasmic binding protein-like II"/>
    <property type="match status" value="1"/>
</dbReference>
<dbReference type="Gene3D" id="3.40.190.150">
    <property type="entry name" value="Bordetella uptake gene, domain 1"/>
    <property type="match status" value="1"/>
</dbReference>
<evidence type="ECO:0000256" key="1">
    <source>
        <dbReference type="ARBA" id="ARBA00006987"/>
    </source>
</evidence>
<keyword evidence="2" id="KW-0732">Signal</keyword>